<evidence type="ECO:0000259" key="1">
    <source>
        <dbReference type="Pfam" id="PF00571"/>
    </source>
</evidence>
<dbReference type="SUPFAM" id="SSF54631">
    <property type="entry name" value="CBS-domain pair"/>
    <property type="match status" value="1"/>
</dbReference>
<sequence>MSVRTATVGDAMVRFPKLCGPDTTVADAHGFFADDHVHALLVVEAGRLLAVVERADLPGLAGPARDWGGLTRAVDPGADLEETRRWMTERGRRRLAVIGPDHELLGLLCLKRTGAGFCSDDGIRSRREGGATFMRP</sequence>
<dbReference type="Gene3D" id="3.10.580.10">
    <property type="entry name" value="CBS-domain"/>
    <property type="match status" value="1"/>
</dbReference>
<dbReference type="RefSeq" id="WP_344424752.1">
    <property type="nucleotide sequence ID" value="NZ_BAAAQK010000025.1"/>
</dbReference>
<organism evidence="2 3">
    <name type="scientific">Pseudonocardia ailaonensis</name>
    <dbReference type="NCBI Taxonomy" id="367279"/>
    <lineage>
        <taxon>Bacteria</taxon>
        <taxon>Bacillati</taxon>
        <taxon>Actinomycetota</taxon>
        <taxon>Actinomycetes</taxon>
        <taxon>Pseudonocardiales</taxon>
        <taxon>Pseudonocardiaceae</taxon>
        <taxon>Pseudonocardia</taxon>
    </lineage>
</organism>
<name>A0ABN2NK19_9PSEU</name>
<dbReference type="InterPro" id="IPR046342">
    <property type="entry name" value="CBS_dom_sf"/>
</dbReference>
<proteinExistence type="predicted"/>
<accession>A0ABN2NK19</accession>
<evidence type="ECO:0000313" key="3">
    <source>
        <dbReference type="Proteomes" id="UP001500449"/>
    </source>
</evidence>
<keyword evidence="3" id="KW-1185">Reference proteome</keyword>
<dbReference type="Proteomes" id="UP001500449">
    <property type="component" value="Unassembled WGS sequence"/>
</dbReference>
<dbReference type="EMBL" id="BAAAQK010000025">
    <property type="protein sequence ID" value="GAA1871489.1"/>
    <property type="molecule type" value="Genomic_DNA"/>
</dbReference>
<dbReference type="CDD" id="cd02205">
    <property type="entry name" value="CBS_pair_SF"/>
    <property type="match status" value="1"/>
</dbReference>
<gene>
    <name evidence="2" type="ORF">GCM10009836_60400</name>
</gene>
<dbReference type="InterPro" id="IPR000644">
    <property type="entry name" value="CBS_dom"/>
</dbReference>
<evidence type="ECO:0000313" key="2">
    <source>
        <dbReference type="EMBL" id="GAA1871489.1"/>
    </source>
</evidence>
<protein>
    <recommendedName>
        <fullName evidence="1">CBS domain-containing protein</fullName>
    </recommendedName>
</protein>
<reference evidence="2 3" key="1">
    <citation type="journal article" date="2019" name="Int. J. Syst. Evol. Microbiol.">
        <title>The Global Catalogue of Microorganisms (GCM) 10K type strain sequencing project: providing services to taxonomists for standard genome sequencing and annotation.</title>
        <authorList>
            <consortium name="The Broad Institute Genomics Platform"/>
            <consortium name="The Broad Institute Genome Sequencing Center for Infectious Disease"/>
            <person name="Wu L."/>
            <person name="Ma J."/>
        </authorList>
    </citation>
    <scope>NUCLEOTIDE SEQUENCE [LARGE SCALE GENOMIC DNA]</scope>
    <source>
        <strain evidence="2 3">JCM 16009</strain>
    </source>
</reference>
<comment type="caution">
    <text evidence="2">The sequence shown here is derived from an EMBL/GenBank/DDBJ whole genome shotgun (WGS) entry which is preliminary data.</text>
</comment>
<dbReference type="Pfam" id="PF00571">
    <property type="entry name" value="CBS"/>
    <property type="match status" value="1"/>
</dbReference>
<feature type="domain" description="CBS" evidence="1">
    <location>
        <begin position="8"/>
        <end position="57"/>
    </location>
</feature>